<sequence>MDQSQLERLNREFADKSPRDVITWALAQPQKTVVTTHFGPHEAVILHSINDVQRGVPVICVDHGYNTNQTYRQAQELTLRLGLQVHYYTPRVTRSRRNIVYGGIPALEDETAHRVFTEEVKLEPFARAMTEQQPGIWITGLRKEQTDHRASLDIFSWDKKFNCLKLSPWFFWTESQMTEYANKHQLPFNDDYFDPTKVLANRECGLHV</sequence>
<evidence type="ECO:0000256" key="2">
    <source>
        <dbReference type="ARBA" id="ARBA00024327"/>
    </source>
</evidence>
<dbReference type="EMBL" id="PRDL01000001">
    <property type="protein sequence ID" value="MBE8718159.1"/>
    <property type="molecule type" value="Genomic_DNA"/>
</dbReference>
<dbReference type="GO" id="GO:0019379">
    <property type="term" value="P:sulfate assimilation, phosphoadenylyl sulfate reduction by phosphoadenylyl-sulfate reductase (thioredoxin)"/>
    <property type="evidence" value="ECO:0007669"/>
    <property type="project" value="TreeGrafter"/>
</dbReference>
<dbReference type="Gene3D" id="3.40.50.620">
    <property type="entry name" value="HUPs"/>
    <property type="match status" value="1"/>
</dbReference>
<protein>
    <submittedName>
        <fullName evidence="4">Phosphoadenylylsulfate reductase</fullName>
    </submittedName>
</protein>
<dbReference type="Proteomes" id="UP000652567">
    <property type="component" value="Unassembled WGS sequence"/>
</dbReference>
<accession>A0A928V8U4</accession>
<evidence type="ECO:0000259" key="3">
    <source>
        <dbReference type="Pfam" id="PF01507"/>
    </source>
</evidence>
<comment type="similarity">
    <text evidence="1">Belongs to the PAPS reductase family. CysH subfamily.</text>
</comment>
<dbReference type="InterPro" id="IPR002500">
    <property type="entry name" value="PAPS_reduct_dom"/>
</dbReference>
<organism evidence="4 5">
    <name type="scientific">Cellvibrio polysaccharolyticus</name>
    <dbReference type="NCBI Taxonomy" id="2082724"/>
    <lineage>
        <taxon>Bacteria</taxon>
        <taxon>Pseudomonadati</taxon>
        <taxon>Pseudomonadota</taxon>
        <taxon>Gammaproteobacteria</taxon>
        <taxon>Cellvibrionales</taxon>
        <taxon>Cellvibrionaceae</taxon>
        <taxon>Cellvibrio</taxon>
    </lineage>
</organism>
<evidence type="ECO:0000313" key="5">
    <source>
        <dbReference type="Proteomes" id="UP000652567"/>
    </source>
</evidence>
<dbReference type="SUPFAM" id="SSF52402">
    <property type="entry name" value="Adenine nucleotide alpha hydrolases-like"/>
    <property type="match status" value="1"/>
</dbReference>
<dbReference type="InterPro" id="IPR014729">
    <property type="entry name" value="Rossmann-like_a/b/a_fold"/>
</dbReference>
<dbReference type="RefSeq" id="WP_193910498.1">
    <property type="nucleotide sequence ID" value="NZ_PRDL01000001.1"/>
</dbReference>
<dbReference type="GO" id="GO:0005737">
    <property type="term" value="C:cytoplasm"/>
    <property type="evidence" value="ECO:0007669"/>
    <property type="project" value="TreeGrafter"/>
</dbReference>
<dbReference type="Pfam" id="PF01507">
    <property type="entry name" value="PAPS_reduct"/>
    <property type="match status" value="1"/>
</dbReference>
<keyword evidence="5" id="KW-1185">Reference proteome</keyword>
<dbReference type="GO" id="GO:0004604">
    <property type="term" value="F:phosphoadenylyl-sulfate reductase (thioredoxin) activity"/>
    <property type="evidence" value="ECO:0007669"/>
    <property type="project" value="TreeGrafter"/>
</dbReference>
<comment type="pathway">
    <text evidence="2">Sulfur metabolism; hydrogen sulfide biosynthesis; sulfite from sulfate.</text>
</comment>
<name>A0A928V8U4_9GAMM</name>
<dbReference type="PANTHER" id="PTHR46509">
    <property type="entry name" value="PHOSPHOADENOSINE PHOSPHOSULFATE REDUCTASE"/>
    <property type="match status" value="1"/>
</dbReference>
<feature type="domain" description="Phosphoadenosine phosphosulphate reductase" evidence="3">
    <location>
        <begin position="32"/>
        <end position="190"/>
    </location>
</feature>
<dbReference type="PANTHER" id="PTHR46509:SF1">
    <property type="entry name" value="PHOSPHOADENOSINE PHOSPHOSULFATE REDUCTASE"/>
    <property type="match status" value="1"/>
</dbReference>
<evidence type="ECO:0000313" key="4">
    <source>
        <dbReference type="EMBL" id="MBE8718159.1"/>
    </source>
</evidence>
<reference evidence="4" key="1">
    <citation type="submission" date="2018-07" db="EMBL/GenBank/DDBJ databases">
        <title>Genome assembly of strain Ka43.</title>
        <authorList>
            <person name="Kukolya J."/>
            <person name="Nagy I."/>
            <person name="Horvath B."/>
            <person name="Toth A."/>
        </authorList>
    </citation>
    <scope>NUCLEOTIDE SEQUENCE</scope>
    <source>
        <strain evidence="4">KB43</strain>
    </source>
</reference>
<proteinExistence type="inferred from homology"/>
<evidence type="ECO:0000256" key="1">
    <source>
        <dbReference type="ARBA" id="ARBA00009732"/>
    </source>
</evidence>
<gene>
    <name evidence="4" type="ORF">C4F51_13275</name>
</gene>
<dbReference type="AlphaFoldDB" id="A0A928V8U4"/>
<comment type="caution">
    <text evidence="4">The sequence shown here is derived from an EMBL/GenBank/DDBJ whole genome shotgun (WGS) entry which is preliminary data.</text>
</comment>